<keyword evidence="1 3" id="KW-0479">Metal-binding</keyword>
<dbReference type="PANTHER" id="PTHR46112:SF2">
    <property type="entry name" value="XAA-PRO AMINOPEPTIDASE P-RELATED"/>
    <property type="match status" value="1"/>
</dbReference>
<reference evidence="5 6" key="1">
    <citation type="journal article" date="2016" name="Nat. Commun.">
        <title>Thousands of microbial genomes shed light on interconnected biogeochemical processes in an aquifer system.</title>
        <authorList>
            <person name="Anantharaman K."/>
            <person name="Brown C.T."/>
            <person name="Hug L.A."/>
            <person name="Sharon I."/>
            <person name="Castelle C.J."/>
            <person name="Probst A.J."/>
            <person name="Thomas B.C."/>
            <person name="Singh A."/>
            <person name="Wilkins M.J."/>
            <person name="Karaoz U."/>
            <person name="Brodie E.L."/>
            <person name="Williams K.H."/>
            <person name="Hubbard S.S."/>
            <person name="Banfield J.F."/>
        </authorList>
    </citation>
    <scope>NUCLEOTIDE SEQUENCE [LARGE SCALE GENOMIC DNA]</scope>
</reference>
<dbReference type="InterPro" id="IPR000994">
    <property type="entry name" value="Pept_M24"/>
</dbReference>
<dbReference type="GO" id="GO:0046872">
    <property type="term" value="F:metal ion binding"/>
    <property type="evidence" value="ECO:0007669"/>
    <property type="project" value="UniProtKB-KW"/>
</dbReference>
<organism evidence="5 6">
    <name type="scientific">Candidatus Magasanikbacteria bacterium RIFCSPHIGHO2_02_FULL_47_14</name>
    <dbReference type="NCBI Taxonomy" id="1798680"/>
    <lineage>
        <taxon>Bacteria</taxon>
        <taxon>Candidatus Magasanikiibacteriota</taxon>
    </lineage>
</organism>
<dbReference type="STRING" id="1798680.A3J66_00880"/>
<accession>A0A1F6M852</accession>
<dbReference type="SUPFAM" id="SSF55920">
    <property type="entry name" value="Creatinase/aminopeptidase"/>
    <property type="match status" value="1"/>
</dbReference>
<sequence>MTKVQYANSHDSDVFYIVGFPIPDSFFIIEKDNKKYVFLDHREYGIFKEKNTNPNIEVVLIDAKSRVLSPNELALSLFRKYNLLGSPVDVPKNFPLDMADFLRANGVELNVQNPFRPERLKKTPAEVEMIRESLKRNCAAFDRIEGILHEATIQGDSIIYKGVPLTSEYLKAEVDRVHLEKDMLNVEGLIISCAEHAAIPHHPGRGPLRPHQTIICDIFPRRRSNGYFADTTRTYVKGKPSQKVAEMYEAVRKSQQVGFDMIKPGVIGGDVHRACGQVFLDLGFDVGDKGFTHGTGHGLGLDIHEMPYMNAQSTTILEPGHVMSVEPGLYYPEWGGVRIEDIIVVTESGCENLTDHNKNYIIP</sequence>
<comment type="similarity">
    <text evidence="3">Belongs to the peptidase M24B family.</text>
</comment>
<proteinExistence type="inferred from homology"/>
<dbReference type="PANTHER" id="PTHR46112">
    <property type="entry name" value="AMINOPEPTIDASE"/>
    <property type="match status" value="1"/>
</dbReference>
<dbReference type="InterPro" id="IPR001131">
    <property type="entry name" value="Peptidase_M24B_aminopep-P_CS"/>
</dbReference>
<dbReference type="GO" id="GO:0016787">
    <property type="term" value="F:hydrolase activity"/>
    <property type="evidence" value="ECO:0007669"/>
    <property type="project" value="UniProtKB-KW"/>
</dbReference>
<dbReference type="InterPro" id="IPR050659">
    <property type="entry name" value="Peptidase_M24B"/>
</dbReference>
<dbReference type="Pfam" id="PF00557">
    <property type="entry name" value="Peptidase_M24"/>
    <property type="match status" value="1"/>
</dbReference>
<evidence type="ECO:0000313" key="5">
    <source>
        <dbReference type="EMBL" id="OGH67748.1"/>
    </source>
</evidence>
<dbReference type="AlphaFoldDB" id="A0A1F6M852"/>
<feature type="domain" description="Peptidase M24" evidence="4">
    <location>
        <begin position="129"/>
        <end position="347"/>
    </location>
</feature>
<evidence type="ECO:0000313" key="6">
    <source>
        <dbReference type="Proteomes" id="UP000176282"/>
    </source>
</evidence>
<evidence type="ECO:0000256" key="2">
    <source>
        <dbReference type="ARBA" id="ARBA00022801"/>
    </source>
</evidence>
<name>A0A1F6M852_9BACT</name>
<dbReference type="Proteomes" id="UP000176282">
    <property type="component" value="Unassembled WGS sequence"/>
</dbReference>
<evidence type="ECO:0000256" key="1">
    <source>
        <dbReference type="ARBA" id="ARBA00022723"/>
    </source>
</evidence>
<dbReference type="InterPro" id="IPR036005">
    <property type="entry name" value="Creatinase/aminopeptidase-like"/>
</dbReference>
<dbReference type="EMBL" id="MFQB01000026">
    <property type="protein sequence ID" value="OGH67748.1"/>
    <property type="molecule type" value="Genomic_DNA"/>
</dbReference>
<gene>
    <name evidence="5" type="ORF">A3J66_00880</name>
</gene>
<dbReference type="PROSITE" id="PS00491">
    <property type="entry name" value="PROLINE_PEPTIDASE"/>
    <property type="match status" value="1"/>
</dbReference>
<keyword evidence="2" id="KW-0378">Hydrolase</keyword>
<evidence type="ECO:0000259" key="4">
    <source>
        <dbReference type="Pfam" id="PF00557"/>
    </source>
</evidence>
<comment type="caution">
    <text evidence="5">The sequence shown here is derived from an EMBL/GenBank/DDBJ whole genome shotgun (WGS) entry which is preliminary data.</text>
</comment>
<dbReference type="Gene3D" id="3.90.230.10">
    <property type="entry name" value="Creatinase/methionine aminopeptidase superfamily"/>
    <property type="match status" value="1"/>
</dbReference>
<protein>
    <recommendedName>
        <fullName evidence="4">Peptidase M24 domain-containing protein</fullName>
    </recommendedName>
</protein>
<evidence type="ECO:0000256" key="3">
    <source>
        <dbReference type="RuleBase" id="RU000590"/>
    </source>
</evidence>